<dbReference type="EMBL" id="PSPG01000012">
    <property type="protein sequence ID" value="PXF21042.1"/>
    <property type="molecule type" value="Genomic_DNA"/>
</dbReference>
<dbReference type="Proteomes" id="UP000248161">
    <property type="component" value="Unassembled WGS sequence"/>
</dbReference>
<evidence type="ECO:0000313" key="5">
    <source>
        <dbReference type="Proteomes" id="UP000248161"/>
    </source>
</evidence>
<dbReference type="GO" id="GO:0005829">
    <property type="term" value="C:cytosol"/>
    <property type="evidence" value="ECO:0007669"/>
    <property type="project" value="TreeGrafter"/>
</dbReference>
<dbReference type="InterPro" id="IPR001537">
    <property type="entry name" value="SpoU_MeTrfase"/>
</dbReference>
<dbReference type="InterPro" id="IPR004441">
    <property type="entry name" value="rRNA_MeTrfase_TrmH"/>
</dbReference>
<comment type="caution">
    <text evidence="4">The sequence shown here is derived from an EMBL/GenBank/DDBJ whole genome shotgun (WGS) entry which is preliminary data.</text>
</comment>
<dbReference type="PANTHER" id="PTHR46429:SF1">
    <property type="entry name" value="23S RRNA (GUANOSINE-2'-O-)-METHYLTRANSFERASE RLMB"/>
    <property type="match status" value="1"/>
</dbReference>
<name>A0A2V3HQE0_9ARCH</name>
<evidence type="ECO:0000256" key="1">
    <source>
        <dbReference type="ARBA" id="ARBA00022603"/>
    </source>
</evidence>
<dbReference type="GO" id="GO:0032259">
    <property type="term" value="P:methylation"/>
    <property type="evidence" value="ECO:0007669"/>
    <property type="project" value="UniProtKB-KW"/>
</dbReference>
<dbReference type="SUPFAM" id="SSF75217">
    <property type="entry name" value="alpha/beta knot"/>
    <property type="match status" value="1"/>
</dbReference>
<feature type="domain" description="tRNA/rRNA methyltransferase SpoU type" evidence="3">
    <location>
        <begin position="244"/>
        <end position="378"/>
    </location>
</feature>
<accession>A0A2V3HQE0</accession>
<sequence length="390" mass="41314">MPGPAASTAPILPLGGLDLRLLLKPRLDPRGGGLVVALAANVNDVPLALHEPLLARLLGAVLAGDVVRVQLGHSPANRALSAVLGPVPLPPRHARRGGAGDFNMAAYLDLYGKATGNHVTGDSIHGRVRLRSLSPVHSLQNPKITGPRPDCMQRCGVDEISAAFDAGEEISLLLVLRDSEAPDVARLRAIAEERGIPVREVSSSDVWRMARDNRDETPEVLALVGRDPGASLEEVLERGGLVWMLAGALYPVNIGFTIRTAEVSGADAVLVDCQLSHSERKAALRASMKAHRFMPVHWVDGLQAIDSAKASGFRVIAIEDTGEAGPWDADLTGDVMLIVGGEHDGIPDEMLAASDLVVRIPMSGFVPSYNLQAPMAVVAVEAQRQRSGDD</sequence>
<keyword evidence="1" id="KW-0489">Methyltransferase</keyword>
<dbReference type="Gene3D" id="3.40.1280.10">
    <property type="match status" value="1"/>
</dbReference>
<gene>
    <name evidence="4" type="ORF">CXX69_05500</name>
</gene>
<dbReference type="Pfam" id="PF00588">
    <property type="entry name" value="SpoU_methylase"/>
    <property type="match status" value="1"/>
</dbReference>
<dbReference type="GO" id="GO:0008173">
    <property type="term" value="F:RNA methyltransferase activity"/>
    <property type="evidence" value="ECO:0007669"/>
    <property type="project" value="InterPro"/>
</dbReference>
<evidence type="ECO:0000259" key="3">
    <source>
        <dbReference type="Pfam" id="PF00588"/>
    </source>
</evidence>
<dbReference type="GO" id="GO:0006396">
    <property type="term" value="P:RNA processing"/>
    <property type="evidence" value="ECO:0007669"/>
    <property type="project" value="InterPro"/>
</dbReference>
<dbReference type="GO" id="GO:0003723">
    <property type="term" value="F:RNA binding"/>
    <property type="evidence" value="ECO:0007669"/>
    <property type="project" value="InterPro"/>
</dbReference>
<proteinExistence type="predicted"/>
<protein>
    <recommendedName>
        <fullName evidence="3">tRNA/rRNA methyltransferase SpoU type domain-containing protein</fullName>
    </recommendedName>
</protein>
<evidence type="ECO:0000256" key="2">
    <source>
        <dbReference type="ARBA" id="ARBA00022679"/>
    </source>
</evidence>
<dbReference type="PANTHER" id="PTHR46429">
    <property type="entry name" value="23S RRNA (GUANOSINE-2'-O-)-METHYLTRANSFERASE RLMB"/>
    <property type="match status" value="1"/>
</dbReference>
<dbReference type="InterPro" id="IPR029026">
    <property type="entry name" value="tRNA_m1G_MTases_N"/>
</dbReference>
<evidence type="ECO:0000313" key="4">
    <source>
        <dbReference type="EMBL" id="PXF21042.1"/>
    </source>
</evidence>
<organism evidence="4 5">
    <name type="scientific">Candidatus Thalassarchaeum betae</name>
    <dbReference type="NCBI Taxonomy" id="2599289"/>
    <lineage>
        <taxon>Archaea</taxon>
        <taxon>Methanobacteriati</taxon>
        <taxon>Thermoplasmatota</taxon>
        <taxon>Candidatus Poseidoniia</taxon>
        <taxon>Candidatus Poseidoniales</taxon>
        <taxon>Candidatus Thalassarchaeaceae</taxon>
        <taxon>Candidatus Thalassarchaeum</taxon>
    </lineage>
</organism>
<reference evidence="4 5" key="1">
    <citation type="journal article" date="2015" name="Nat. Commun.">
        <title>Genomic and transcriptomic evidence for scavenging of diverse organic compounds by widespread deep-sea archaea.</title>
        <authorList>
            <person name="Li M."/>
            <person name="Baker B.J."/>
            <person name="Anantharaman K."/>
            <person name="Jain S."/>
            <person name="Breier J.A."/>
            <person name="Dick G.J."/>
        </authorList>
    </citation>
    <scope>NUCLEOTIDE SEQUENCE [LARGE SCALE GENOMIC DNA]</scope>
    <source>
        <strain evidence="4">Cayman_51_deep</strain>
    </source>
</reference>
<dbReference type="AlphaFoldDB" id="A0A2V3HQE0"/>
<dbReference type="InterPro" id="IPR029028">
    <property type="entry name" value="Alpha/beta_knot_MTases"/>
</dbReference>
<keyword evidence="2" id="KW-0808">Transferase</keyword>